<gene>
    <name evidence="8" type="ORF">DBW71_00020</name>
</gene>
<evidence type="ECO:0000313" key="9">
    <source>
        <dbReference type="Proteomes" id="UP000253570"/>
    </source>
</evidence>
<dbReference type="EMBL" id="QOQD01000001">
    <property type="protein sequence ID" value="RCL74566.1"/>
    <property type="molecule type" value="Genomic_DNA"/>
</dbReference>
<feature type="transmembrane region" description="Helical" evidence="6">
    <location>
        <begin position="12"/>
        <end position="32"/>
    </location>
</feature>
<feature type="transmembrane region" description="Helical" evidence="6">
    <location>
        <begin position="138"/>
        <end position="158"/>
    </location>
</feature>
<dbReference type="InterPro" id="IPR011701">
    <property type="entry name" value="MFS"/>
</dbReference>
<organism evidence="8 9">
    <name type="scientific">PS1 clade bacterium</name>
    <dbReference type="NCBI Taxonomy" id="2175152"/>
    <lineage>
        <taxon>Bacteria</taxon>
        <taxon>Pseudomonadati</taxon>
        <taxon>Pseudomonadota</taxon>
        <taxon>Alphaproteobacteria</taxon>
        <taxon>PS1 clade</taxon>
    </lineage>
</organism>
<evidence type="ECO:0000256" key="2">
    <source>
        <dbReference type="ARBA" id="ARBA00022475"/>
    </source>
</evidence>
<dbReference type="PROSITE" id="PS50850">
    <property type="entry name" value="MFS"/>
    <property type="match status" value="1"/>
</dbReference>
<keyword evidence="5 6" id="KW-0472">Membrane</keyword>
<dbReference type="PANTHER" id="PTHR43124">
    <property type="entry name" value="PURINE EFFLUX PUMP PBUE"/>
    <property type="match status" value="1"/>
</dbReference>
<sequence>MPCNKIMVYNKMKLIFLIIIPFGVGYMLSFFLRNTNAILAPELSATFSLNATEIGFLTSIFFFSGAIQYIPLAILLDKFGPKKIFIWEILLAIAGCLLTSYADSYIMLVIGRAFLGFGIGSCLTTALKSVTIWFPSQFWATANGMILFSGSIGAILSTKPLQIFMTTYHWRDLFLIGFIICFLLLILVIFLMPEKKIEVQSDKESNFYVYMQIIKNKNFYTLAPVSALGLASFFSIQGLWANGWMSDVAGLTQEQIGIRLLIVAIAMSFGTLGNGALVDYLSKRGFNRAKYLAIGLLALFLIQISFALNIDTDGYWQWAILGLTGNIGVLVHPILNKTYPPGYSARSISTIAVSTFLMVFLIQFSIGFILDIWGPNDLGSYPKVAYNYAFGMLVIIEGIFFSWMLVNIRKLKINF</sequence>
<feature type="transmembrane region" description="Helical" evidence="6">
    <location>
        <begin position="84"/>
        <end position="102"/>
    </location>
</feature>
<evidence type="ECO:0000256" key="1">
    <source>
        <dbReference type="ARBA" id="ARBA00004651"/>
    </source>
</evidence>
<feature type="transmembrane region" description="Helical" evidence="6">
    <location>
        <begin position="108"/>
        <end position="126"/>
    </location>
</feature>
<feature type="transmembrane region" description="Helical" evidence="6">
    <location>
        <begin position="289"/>
        <end position="309"/>
    </location>
</feature>
<feature type="transmembrane region" description="Helical" evidence="6">
    <location>
        <begin position="315"/>
        <end position="335"/>
    </location>
</feature>
<keyword evidence="4 6" id="KW-1133">Transmembrane helix</keyword>
<reference evidence="8 9" key="1">
    <citation type="journal article" date="2018" name="Microbiome">
        <title>Fine metagenomic profile of the Mediterranean stratified and mixed water columns revealed by assembly and recruitment.</title>
        <authorList>
            <person name="Haro-Moreno J.M."/>
            <person name="Lopez-Perez M."/>
            <person name="De La Torre J.R."/>
            <person name="Picazo A."/>
            <person name="Camacho A."/>
            <person name="Rodriguez-Valera F."/>
        </authorList>
    </citation>
    <scope>NUCLEOTIDE SEQUENCE [LARGE SCALE GENOMIC DNA]</scope>
    <source>
        <strain evidence="8">MED-G57</strain>
    </source>
</reference>
<dbReference type="Gene3D" id="1.20.1250.20">
    <property type="entry name" value="MFS general substrate transporter like domains"/>
    <property type="match status" value="2"/>
</dbReference>
<dbReference type="InterPro" id="IPR020846">
    <property type="entry name" value="MFS_dom"/>
</dbReference>
<evidence type="ECO:0000313" key="8">
    <source>
        <dbReference type="EMBL" id="RCL74566.1"/>
    </source>
</evidence>
<evidence type="ECO:0000259" key="7">
    <source>
        <dbReference type="PROSITE" id="PS50850"/>
    </source>
</evidence>
<comment type="caution">
    <text evidence="8">The sequence shown here is derived from an EMBL/GenBank/DDBJ whole genome shotgun (WGS) entry which is preliminary data.</text>
</comment>
<feature type="transmembrane region" description="Helical" evidence="6">
    <location>
        <begin position="52"/>
        <end position="72"/>
    </location>
</feature>
<feature type="transmembrane region" description="Helical" evidence="6">
    <location>
        <begin position="173"/>
        <end position="193"/>
    </location>
</feature>
<dbReference type="Pfam" id="PF07690">
    <property type="entry name" value="MFS_1"/>
    <property type="match status" value="1"/>
</dbReference>
<keyword evidence="2" id="KW-1003">Cell membrane</keyword>
<dbReference type="AlphaFoldDB" id="A0A368DTC6"/>
<dbReference type="GO" id="GO:0005886">
    <property type="term" value="C:plasma membrane"/>
    <property type="evidence" value="ECO:0007669"/>
    <property type="project" value="UniProtKB-SubCell"/>
</dbReference>
<feature type="domain" description="Major facilitator superfamily (MFS) profile" evidence="7">
    <location>
        <begin position="18"/>
        <end position="415"/>
    </location>
</feature>
<evidence type="ECO:0000256" key="5">
    <source>
        <dbReference type="ARBA" id="ARBA00023136"/>
    </source>
</evidence>
<feature type="transmembrane region" description="Helical" evidence="6">
    <location>
        <begin position="347"/>
        <end position="373"/>
    </location>
</feature>
<evidence type="ECO:0000256" key="6">
    <source>
        <dbReference type="SAM" id="Phobius"/>
    </source>
</evidence>
<dbReference type="GO" id="GO:0022857">
    <property type="term" value="F:transmembrane transporter activity"/>
    <property type="evidence" value="ECO:0007669"/>
    <property type="project" value="InterPro"/>
</dbReference>
<dbReference type="InterPro" id="IPR050189">
    <property type="entry name" value="MFS_Efflux_Transporters"/>
</dbReference>
<proteinExistence type="predicted"/>
<feature type="transmembrane region" description="Helical" evidence="6">
    <location>
        <begin position="385"/>
        <end position="406"/>
    </location>
</feature>
<keyword evidence="3 6" id="KW-0812">Transmembrane</keyword>
<dbReference type="Proteomes" id="UP000253570">
    <property type="component" value="Unassembled WGS sequence"/>
</dbReference>
<dbReference type="InterPro" id="IPR036259">
    <property type="entry name" value="MFS_trans_sf"/>
</dbReference>
<comment type="subcellular location">
    <subcellularLocation>
        <location evidence="1">Cell membrane</location>
        <topology evidence="1">Multi-pass membrane protein</topology>
    </subcellularLocation>
</comment>
<feature type="transmembrane region" description="Helical" evidence="6">
    <location>
        <begin position="256"/>
        <end position="277"/>
    </location>
</feature>
<evidence type="ECO:0000256" key="4">
    <source>
        <dbReference type="ARBA" id="ARBA00022989"/>
    </source>
</evidence>
<evidence type="ECO:0000256" key="3">
    <source>
        <dbReference type="ARBA" id="ARBA00022692"/>
    </source>
</evidence>
<dbReference type="PANTHER" id="PTHR43124:SF3">
    <property type="entry name" value="CHLORAMPHENICOL EFFLUX PUMP RV0191"/>
    <property type="match status" value="1"/>
</dbReference>
<name>A0A368DTC6_9PROT</name>
<accession>A0A368DTC6</accession>
<dbReference type="SUPFAM" id="SSF103473">
    <property type="entry name" value="MFS general substrate transporter"/>
    <property type="match status" value="1"/>
</dbReference>
<protein>
    <submittedName>
        <fullName evidence="8">MFS transporter</fullName>
    </submittedName>
</protein>
<feature type="transmembrane region" description="Helical" evidence="6">
    <location>
        <begin position="219"/>
        <end position="236"/>
    </location>
</feature>